<protein>
    <submittedName>
        <fullName evidence="1">Uncharacterized protein</fullName>
    </submittedName>
</protein>
<name>A0AAV3JBR7_LEPBO</name>
<reference evidence="1 2" key="1">
    <citation type="submission" date="2013-04" db="EMBL/GenBank/DDBJ databases">
        <authorList>
            <person name="Harkins D.M."/>
            <person name="Durkin A.S."/>
            <person name="Brinkac L.M."/>
            <person name="Haft D.H."/>
            <person name="Selengut J.D."/>
            <person name="Sanka R."/>
            <person name="DePew J."/>
            <person name="Purushe J."/>
            <person name="Chanthongthip A."/>
            <person name="Lattana O."/>
            <person name="Phetsouvanh R."/>
            <person name="Newton P.N."/>
            <person name="Vinetz J.M."/>
            <person name="Sutton G.G."/>
            <person name="Nierman W.C."/>
            <person name="Fouts D.E."/>
        </authorList>
    </citation>
    <scope>NUCLEOTIDE SEQUENCE [LARGE SCALE GENOMIC DNA]</scope>
    <source>
        <strain evidence="1 2">UI 09931</strain>
    </source>
</reference>
<organism evidence="1 2">
    <name type="scientific">Leptospira borgpetersenii serovar Javanica str. UI 09931</name>
    <dbReference type="NCBI Taxonomy" id="1049767"/>
    <lineage>
        <taxon>Bacteria</taxon>
        <taxon>Pseudomonadati</taxon>
        <taxon>Spirochaetota</taxon>
        <taxon>Spirochaetia</taxon>
        <taxon>Leptospirales</taxon>
        <taxon>Leptospiraceae</taxon>
        <taxon>Leptospira</taxon>
    </lineage>
</organism>
<sequence>MLRRDGGSCLTNITILRNRKKFGTGFEDAFFITRFTTSKTK</sequence>
<accession>A0AAV3JBR7</accession>
<comment type="caution">
    <text evidence="1">The sequence shown here is derived from an EMBL/GenBank/DDBJ whole genome shotgun (WGS) entry which is preliminary data.</text>
</comment>
<dbReference type="AlphaFoldDB" id="A0AAV3JBR7"/>
<dbReference type="Proteomes" id="UP000014570">
    <property type="component" value="Unassembled WGS sequence"/>
</dbReference>
<gene>
    <name evidence="1" type="ORF">LEP1GSC103_2785</name>
</gene>
<evidence type="ECO:0000313" key="2">
    <source>
        <dbReference type="Proteomes" id="UP000014570"/>
    </source>
</evidence>
<dbReference type="EMBL" id="AHNP02000007">
    <property type="protein sequence ID" value="EPG57417.1"/>
    <property type="molecule type" value="Genomic_DNA"/>
</dbReference>
<evidence type="ECO:0000313" key="1">
    <source>
        <dbReference type="EMBL" id="EPG57417.1"/>
    </source>
</evidence>
<proteinExistence type="predicted"/>